<proteinExistence type="inferred from homology"/>
<dbReference type="Gene3D" id="2.60.470.10">
    <property type="entry name" value="Acid-sensing ion channels like domains"/>
    <property type="match status" value="1"/>
</dbReference>
<evidence type="ECO:0000313" key="16">
    <source>
        <dbReference type="EMBL" id="PIO36959.1"/>
    </source>
</evidence>
<evidence type="ECO:0000256" key="4">
    <source>
        <dbReference type="ARBA" id="ARBA00022475"/>
    </source>
</evidence>
<feature type="compositionally biased region" description="Basic and acidic residues" evidence="15">
    <location>
        <begin position="533"/>
        <end position="564"/>
    </location>
</feature>
<reference evidence="16" key="1">
    <citation type="submission" date="2017-08" db="EMBL/GenBank/DDBJ databases">
        <title>Assembly of the North American Bullfrog Genome.</title>
        <authorList>
            <person name="Warren R.L."/>
            <person name="Vandervalk B.P."/>
            <person name="Kucuk E."/>
            <person name="Birol I."/>
            <person name="Helbing C."/>
            <person name="Pandoh P."/>
            <person name="Behsaz B."/>
            <person name="Mohamadi H."/>
            <person name="Chu J."/>
            <person name="Jackman S."/>
            <person name="Hammond S.A."/>
            <person name="Veldhoen N."/>
            <person name="Kirk H."/>
            <person name="Zhao Y."/>
            <person name="Coope R."/>
            <person name="Pleasance S."/>
            <person name="Moore R."/>
            <person name="Holt R."/>
        </authorList>
    </citation>
    <scope>NUCLEOTIDE SEQUENCE</scope>
    <source>
        <strain evidence="16">Bruno</strain>
        <tissue evidence="16">Liver</tissue>
    </source>
</reference>
<feature type="compositionally biased region" description="Low complexity" evidence="15">
    <location>
        <begin position="501"/>
        <end position="510"/>
    </location>
</feature>
<evidence type="ECO:0000256" key="3">
    <source>
        <dbReference type="ARBA" id="ARBA00022461"/>
    </source>
</evidence>
<accession>A0A2G9S9V4</accession>
<keyword evidence="11" id="KW-0739">Sodium transport</keyword>
<dbReference type="PANTHER" id="PTHR11690">
    <property type="entry name" value="AMILORIDE-SENSITIVE SODIUM CHANNEL-RELATED"/>
    <property type="match status" value="1"/>
</dbReference>
<gene>
    <name evidence="16" type="ORF">AB205_0106850</name>
</gene>
<comment type="catalytic activity">
    <reaction evidence="13">
        <text>Na(+)(in) = Na(+)(out)</text>
        <dbReference type="Rhea" id="RHEA:34963"/>
        <dbReference type="ChEBI" id="CHEBI:29101"/>
    </reaction>
</comment>
<dbReference type="PRINTS" id="PR01078">
    <property type="entry name" value="AMINACHANNEL"/>
</dbReference>
<dbReference type="AlphaFoldDB" id="A0A2G9S9V4"/>
<dbReference type="PANTHER" id="PTHR11690:SF19">
    <property type="entry name" value="AMILORIDE-SENSITIVE SODIUM CHANNEL SUBUNIT GAMMA"/>
    <property type="match status" value="1"/>
</dbReference>
<evidence type="ECO:0000256" key="6">
    <source>
        <dbReference type="ARBA" id="ARBA00022989"/>
    </source>
</evidence>
<evidence type="ECO:0000256" key="12">
    <source>
        <dbReference type="ARBA" id="ARBA00023303"/>
    </source>
</evidence>
<dbReference type="NCBIfam" id="TIGR00859">
    <property type="entry name" value="ENaC"/>
    <property type="match status" value="1"/>
</dbReference>
<dbReference type="EMBL" id="KV926835">
    <property type="protein sequence ID" value="PIO36959.1"/>
    <property type="molecule type" value="Genomic_DNA"/>
</dbReference>
<evidence type="ECO:0000256" key="14">
    <source>
        <dbReference type="ARBA" id="ARBA00038067"/>
    </source>
</evidence>
<keyword evidence="12" id="KW-0407">Ion channel</keyword>
<evidence type="ECO:0000256" key="8">
    <source>
        <dbReference type="ARBA" id="ARBA00023065"/>
    </source>
</evidence>
<dbReference type="GO" id="GO:0015280">
    <property type="term" value="F:ligand-gated sodium channel activity"/>
    <property type="evidence" value="ECO:0007669"/>
    <property type="project" value="InterPro"/>
</dbReference>
<keyword evidence="4" id="KW-1003">Cell membrane</keyword>
<sequence>MRTGAAAHGTGPEEMAHDIGGSVYHKYLLNAASLGDIYSTYRYSAIKEYLTGLELETNQALRDIYGFSSPLIRRRRDLQQQEAIPEEKLEYFKEIKLFNIRSINGNEVVTDDIRTGRRSRMNARVVHQNRERTAGNIVGYKLCDPNNSSDCTVFTFSSAINAIQEWYRLHYTNILAKIPTEKKIAMGYSAEELFISCSFDGQSCSARDFTLFTHPLYGNCYTFNDASREQLFVSSMGGAEAGLKLVIFIDEEEYNPFLVTAAGAKILVHDQNDYPFIEESGTELQTAAQTSIGMHLTESSKLSSPYSECTIDGSDILVPNLYNKTYTYQICLYSCFQLEMVKTCGCAHYDQPLPEGAKYCNYEEYPSWIYCYFKLHKRFVQEELGCQETCRESCSFKEWSFIRSVADWPSVRSEEWTLRILSWELGSKLDKNLTNSSPALRFFSRSPVILPGSSVIFCSFAALLLAVARSSPSSPSLFSSSNVDITLSPAVMPFVAHRSHGITTGESVESTSEEEKREEDDGEDRAKKQKSSKRAEDSGEGEKRPESGRKQESAKKSEETPRAA</sequence>
<keyword evidence="3" id="KW-0894">Sodium channel</keyword>
<dbReference type="InterPro" id="IPR001873">
    <property type="entry name" value="ENaC"/>
</dbReference>
<evidence type="ECO:0000256" key="7">
    <source>
        <dbReference type="ARBA" id="ARBA00023053"/>
    </source>
</evidence>
<keyword evidence="6" id="KW-1133">Transmembrane helix</keyword>
<dbReference type="GO" id="GO:0016324">
    <property type="term" value="C:apical plasma membrane"/>
    <property type="evidence" value="ECO:0007669"/>
    <property type="project" value="UniProtKB-SubCell"/>
</dbReference>
<evidence type="ECO:0000256" key="10">
    <source>
        <dbReference type="ARBA" id="ARBA00023157"/>
    </source>
</evidence>
<evidence type="ECO:0000256" key="5">
    <source>
        <dbReference type="ARBA" id="ARBA00022692"/>
    </source>
</evidence>
<dbReference type="InterPro" id="IPR020903">
    <property type="entry name" value="ENaC_CS"/>
</dbReference>
<evidence type="ECO:0000256" key="9">
    <source>
        <dbReference type="ARBA" id="ARBA00023136"/>
    </source>
</evidence>
<evidence type="ECO:0000256" key="13">
    <source>
        <dbReference type="ARBA" id="ARBA00036239"/>
    </source>
</evidence>
<comment type="similarity">
    <text evidence="14">Belongs to the amiloride-sensitive sodium channel (TC 1.A.6) family. SCNN1G subfamily.</text>
</comment>
<comment type="subcellular location">
    <subcellularLocation>
        <location evidence="1">Apical cell membrane</location>
        <topology evidence="1">Multi-pass membrane protein</topology>
    </subcellularLocation>
</comment>
<keyword evidence="2" id="KW-0813">Transport</keyword>
<keyword evidence="10" id="KW-1015">Disulfide bond</keyword>
<keyword evidence="5" id="KW-0812">Transmembrane</keyword>
<evidence type="ECO:0000256" key="1">
    <source>
        <dbReference type="ARBA" id="ARBA00004424"/>
    </source>
</evidence>
<dbReference type="OrthoDB" id="6021021at2759"/>
<evidence type="ECO:0000256" key="2">
    <source>
        <dbReference type="ARBA" id="ARBA00022448"/>
    </source>
</evidence>
<organism evidence="16">
    <name type="scientific">Aquarana catesbeiana</name>
    <name type="common">American bullfrog</name>
    <name type="synonym">Rana catesbeiana</name>
    <dbReference type="NCBI Taxonomy" id="8400"/>
    <lineage>
        <taxon>Eukaryota</taxon>
        <taxon>Metazoa</taxon>
        <taxon>Chordata</taxon>
        <taxon>Craniata</taxon>
        <taxon>Vertebrata</taxon>
        <taxon>Euteleostomi</taxon>
        <taxon>Amphibia</taxon>
        <taxon>Batrachia</taxon>
        <taxon>Anura</taxon>
        <taxon>Neobatrachia</taxon>
        <taxon>Ranoidea</taxon>
        <taxon>Ranidae</taxon>
        <taxon>Aquarana</taxon>
    </lineage>
</organism>
<keyword evidence="9" id="KW-0472">Membrane</keyword>
<keyword evidence="8" id="KW-0406">Ion transport</keyword>
<dbReference type="FunFam" id="2.60.470.10:FF:000005">
    <property type="entry name" value="Amiloride-sensitive sodium channel subunit gamma"/>
    <property type="match status" value="1"/>
</dbReference>
<dbReference type="Pfam" id="PF00858">
    <property type="entry name" value="ASC"/>
    <property type="match status" value="1"/>
</dbReference>
<name>A0A2G9S9V4_AQUCT</name>
<feature type="region of interest" description="Disordered" evidence="15">
    <location>
        <begin position="501"/>
        <end position="564"/>
    </location>
</feature>
<protein>
    <submittedName>
        <fullName evidence="16">Uncharacterized protein</fullName>
    </submittedName>
</protein>
<dbReference type="InterPro" id="IPR004724">
    <property type="entry name" value="ENaC_chordates"/>
</dbReference>
<evidence type="ECO:0000256" key="11">
    <source>
        <dbReference type="ARBA" id="ARBA00023201"/>
    </source>
</evidence>
<dbReference type="PROSITE" id="PS01206">
    <property type="entry name" value="ASC"/>
    <property type="match status" value="1"/>
</dbReference>
<keyword evidence="7" id="KW-0915">Sodium</keyword>
<evidence type="ECO:0000256" key="15">
    <source>
        <dbReference type="SAM" id="MobiDB-lite"/>
    </source>
</evidence>